<evidence type="ECO:0000313" key="6">
    <source>
        <dbReference type="EMBL" id="CAL1262807.1"/>
    </source>
</evidence>
<dbReference type="AlphaFoldDB" id="A0AAV1YXY9"/>
<comment type="similarity">
    <text evidence="2">Belongs to the importin beta family.</text>
</comment>
<dbReference type="GO" id="GO:0005829">
    <property type="term" value="C:cytosol"/>
    <property type="evidence" value="ECO:0007669"/>
    <property type="project" value="TreeGrafter"/>
</dbReference>
<dbReference type="GO" id="GO:0006606">
    <property type="term" value="P:protein import into nucleus"/>
    <property type="evidence" value="ECO:0007669"/>
    <property type="project" value="TreeGrafter"/>
</dbReference>
<dbReference type="SUPFAM" id="SSF48371">
    <property type="entry name" value="ARM repeat"/>
    <property type="match status" value="1"/>
</dbReference>
<comment type="caution">
    <text evidence="6">The sequence shown here is derived from an EMBL/GenBank/DDBJ whole genome shotgun (WGS) entry which is preliminary data.</text>
</comment>
<dbReference type="Pfam" id="PF25758">
    <property type="entry name" value="TPR_IPO11"/>
    <property type="match status" value="1"/>
</dbReference>
<keyword evidence="4" id="KW-0539">Nucleus</keyword>
<evidence type="ECO:0000256" key="2">
    <source>
        <dbReference type="ARBA" id="ARBA00007991"/>
    </source>
</evidence>
<dbReference type="SMART" id="SM00913">
    <property type="entry name" value="IBN_N"/>
    <property type="match status" value="1"/>
</dbReference>
<organism evidence="6 7">
    <name type="scientific">Larinioides sclopetarius</name>
    <dbReference type="NCBI Taxonomy" id="280406"/>
    <lineage>
        <taxon>Eukaryota</taxon>
        <taxon>Metazoa</taxon>
        <taxon>Ecdysozoa</taxon>
        <taxon>Arthropoda</taxon>
        <taxon>Chelicerata</taxon>
        <taxon>Arachnida</taxon>
        <taxon>Araneae</taxon>
        <taxon>Araneomorphae</taxon>
        <taxon>Entelegynae</taxon>
        <taxon>Araneoidea</taxon>
        <taxon>Araneidae</taxon>
        <taxon>Larinioides</taxon>
    </lineage>
</organism>
<dbReference type="InterPro" id="IPR016024">
    <property type="entry name" value="ARM-type_fold"/>
</dbReference>
<dbReference type="PANTHER" id="PTHR10997">
    <property type="entry name" value="IMPORTIN-7, 8, 11"/>
    <property type="match status" value="1"/>
</dbReference>
<dbReference type="Proteomes" id="UP001497382">
    <property type="component" value="Unassembled WGS sequence"/>
</dbReference>
<dbReference type="InterPro" id="IPR001494">
    <property type="entry name" value="Importin-beta_N"/>
</dbReference>
<evidence type="ECO:0000259" key="5">
    <source>
        <dbReference type="PROSITE" id="PS50166"/>
    </source>
</evidence>
<dbReference type="PANTHER" id="PTHR10997:SF7">
    <property type="entry name" value="IMPORTIN-11"/>
    <property type="match status" value="1"/>
</dbReference>
<gene>
    <name evidence="6" type="ORF">LARSCL_LOCUS1206</name>
</gene>
<evidence type="ECO:0000256" key="4">
    <source>
        <dbReference type="ARBA" id="ARBA00023242"/>
    </source>
</evidence>
<dbReference type="EMBL" id="CAXIEN010000006">
    <property type="protein sequence ID" value="CAL1262807.1"/>
    <property type="molecule type" value="Genomic_DNA"/>
</dbReference>
<dbReference type="InterPro" id="IPR058669">
    <property type="entry name" value="TPR_IPO7/11-like"/>
</dbReference>
<dbReference type="Gene3D" id="1.25.10.10">
    <property type="entry name" value="Leucine-rich Repeat Variant"/>
    <property type="match status" value="1"/>
</dbReference>
<accession>A0AAV1YXY9</accession>
<keyword evidence="7" id="KW-1185">Reference proteome</keyword>
<evidence type="ECO:0000256" key="1">
    <source>
        <dbReference type="ARBA" id="ARBA00004123"/>
    </source>
</evidence>
<sequence length="1003" mass="115127">MDNHYHVVLDALTKASSQNAELLKIAERQLKCWETERGFYSILLNIACDKNVDLNIRWLSVLCIKNGVDRYWRKNAPNAIASDEKDAIRLKLLTCFSEPVNQIALQFSVIIGKIARFDFPKEWPELFTVLLNGTQSADEIHQLRALLTMHHVVKALASKRLTSDRLVFYQLTSSIFTNIFHLWINYSKLFLQEANKDFFKLKELLDSCFLTLKILRKLVVNGFKDCSKETDAISFLSLIFQQIGPFLECRSYLKDRENLLETLEKYLVLLIKILRGVLEFQPFAFVQFIRPTLECSVTFCFNKSFEDRLFEKLIVQFLNLIKGILVCQEYKPAKLIEDTKNAMTLEAHKIKVEFFTFPVLKEICDQLLSRYFLLSEHDITSWEYSPEEFASDEGGESWKFSLRPCTEAFFLTCFHEFRNLLTPLVVETIKNVQNTSSRDLIGILKKDAIYNAVGLAAFDLYDEVDFDNWFTSTLISELRVKEPGYYIIRRRVIWLIGQWVGVKMSPELRSLLYEVVLELLNSDENLIVRLAAANTLKVAVDDFEFSVEQFLPYLEKSIAALFHLLKEVKECDLKMSVLHVLSLIIELMGTEVRPFLEALLQYLPQLWNSCGDHNMLRCAIISCFVHLVQGLGTLSETLHPLLLPMIALSTDVTQPPHVYLLEDGLDLWWAVLDNTSKYTEELINLAANMMPLLEYKGENLHICLQITEAYVVLCPEIFLKRYGQTLVQTFLSAVTDMKSEAIDMVLKVVETAFIVFPEDGPVLFEPMLPFVLSLALEDNVLPISLSVYLSLLSRVILHNQTCFGNILQKRANESHKDAGTVLGELLDIWLDKMPVLNPVQRRKLMGLALTCLLTSNSDVVHERICGIFLSVVEVLNDILPLTKSENGVLFPDFLVMNPDDFSQQDEDIETEQDKRKREGVDLPGKVGELFGSGKIRELKIVWVKTGKNYELSRQDPVHTVVLRDYLYNQVMALQQSVGATKFQELMSTVDVETMQQLEGYLKN</sequence>
<dbReference type="InterPro" id="IPR011989">
    <property type="entry name" value="ARM-like"/>
</dbReference>
<name>A0AAV1YXY9_9ARAC</name>
<dbReference type="Pfam" id="PF03810">
    <property type="entry name" value="IBN_N"/>
    <property type="match status" value="1"/>
</dbReference>
<dbReference type="GO" id="GO:0005635">
    <property type="term" value="C:nuclear envelope"/>
    <property type="evidence" value="ECO:0007669"/>
    <property type="project" value="TreeGrafter"/>
</dbReference>
<evidence type="ECO:0000256" key="3">
    <source>
        <dbReference type="ARBA" id="ARBA00022448"/>
    </source>
</evidence>
<proteinExistence type="inferred from homology"/>
<keyword evidence="3" id="KW-0813">Transport</keyword>
<protein>
    <recommendedName>
        <fullName evidence="5">Importin N-terminal domain-containing protein</fullName>
    </recommendedName>
</protein>
<comment type="subcellular location">
    <subcellularLocation>
        <location evidence="1">Nucleus</location>
    </subcellularLocation>
</comment>
<dbReference type="PROSITE" id="PS50166">
    <property type="entry name" value="IMPORTIN_B_NT"/>
    <property type="match status" value="1"/>
</dbReference>
<reference evidence="6 7" key="1">
    <citation type="submission" date="2024-04" db="EMBL/GenBank/DDBJ databases">
        <authorList>
            <person name="Rising A."/>
            <person name="Reimegard J."/>
            <person name="Sonavane S."/>
            <person name="Akerstrom W."/>
            <person name="Nylinder S."/>
            <person name="Hedman E."/>
            <person name="Kallberg Y."/>
        </authorList>
    </citation>
    <scope>NUCLEOTIDE SEQUENCE [LARGE SCALE GENOMIC DNA]</scope>
</reference>
<evidence type="ECO:0000313" key="7">
    <source>
        <dbReference type="Proteomes" id="UP001497382"/>
    </source>
</evidence>
<feature type="domain" description="Importin N-terminal" evidence="5">
    <location>
        <begin position="26"/>
        <end position="98"/>
    </location>
</feature>
<dbReference type="GO" id="GO:0031267">
    <property type="term" value="F:small GTPase binding"/>
    <property type="evidence" value="ECO:0007669"/>
    <property type="project" value="InterPro"/>
</dbReference>